<organism evidence="2 3">
    <name type="scientific">Luteimonas notoginsengisoli</name>
    <dbReference type="NCBI Taxonomy" id="1578200"/>
    <lineage>
        <taxon>Bacteria</taxon>
        <taxon>Pseudomonadati</taxon>
        <taxon>Pseudomonadota</taxon>
        <taxon>Gammaproteobacteria</taxon>
        <taxon>Lysobacterales</taxon>
        <taxon>Lysobacteraceae</taxon>
        <taxon>Luteimonas</taxon>
    </lineage>
</organism>
<dbReference type="EMBL" id="JBHRYF010000001">
    <property type="protein sequence ID" value="MFC3659028.1"/>
    <property type="molecule type" value="Genomic_DNA"/>
</dbReference>
<gene>
    <name evidence="2" type="ORF">ACFOM9_02910</name>
</gene>
<proteinExistence type="predicted"/>
<protein>
    <submittedName>
        <fullName evidence="2">N-acetylmuramidase family protein</fullName>
    </submittedName>
</protein>
<comment type="caution">
    <text evidence="2">The sequence shown here is derived from an EMBL/GenBank/DDBJ whole genome shotgun (WGS) entry which is preliminary data.</text>
</comment>
<feature type="domain" description="N-acetylmuramidase" evidence="1">
    <location>
        <begin position="21"/>
        <end position="183"/>
    </location>
</feature>
<evidence type="ECO:0000259" key="1">
    <source>
        <dbReference type="Pfam" id="PF11860"/>
    </source>
</evidence>
<accession>A0ABV7UR75</accession>
<dbReference type="RefSeq" id="WP_386706005.1">
    <property type="nucleotide sequence ID" value="NZ_JBHRYF010000001.1"/>
</dbReference>
<dbReference type="Pfam" id="PF11860">
    <property type="entry name" value="Muramidase"/>
    <property type="match status" value="1"/>
</dbReference>
<dbReference type="InterPro" id="IPR024408">
    <property type="entry name" value="Muramidase"/>
</dbReference>
<reference evidence="3" key="1">
    <citation type="journal article" date="2019" name="Int. J. Syst. Evol. Microbiol.">
        <title>The Global Catalogue of Microorganisms (GCM) 10K type strain sequencing project: providing services to taxonomists for standard genome sequencing and annotation.</title>
        <authorList>
            <consortium name="The Broad Institute Genomics Platform"/>
            <consortium name="The Broad Institute Genome Sequencing Center for Infectious Disease"/>
            <person name="Wu L."/>
            <person name="Ma J."/>
        </authorList>
    </citation>
    <scope>NUCLEOTIDE SEQUENCE [LARGE SCALE GENOMIC DNA]</scope>
    <source>
        <strain evidence="3">KCTC 42211</strain>
    </source>
</reference>
<evidence type="ECO:0000313" key="2">
    <source>
        <dbReference type="EMBL" id="MFC3659028.1"/>
    </source>
</evidence>
<name>A0ABV7UR75_9GAMM</name>
<dbReference type="Proteomes" id="UP001595724">
    <property type="component" value="Unassembled WGS sequence"/>
</dbReference>
<sequence length="187" mass="20097">MSRSITAAGLQRAADKLGVSVAHVRAVIAVEAGGAGFLADGRPKILFERHKFSLFSGRKFDASHGDISSRTAGGYRGGEGEYLRLYKALQLDGEAAVRATSWGAFQIMGFNWEACGERSLYGFLMAVHDNEDAHLALFVNFVLSEGLAPALQKRDWAAFARGYNGVDFARNQYDKKLAAAYAAAGGV</sequence>
<evidence type="ECO:0000313" key="3">
    <source>
        <dbReference type="Proteomes" id="UP001595724"/>
    </source>
</evidence>
<keyword evidence="3" id="KW-1185">Reference proteome</keyword>